<keyword evidence="2" id="KW-1185">Reference proteome</keyword>
<sequence>MIGEQSSYVSSSSVGVQETSKPLTISVGISKDVSETSNKDEGPSNVADLSASKCDNDEESRNSTLVMGNPSKVVVEVPIPEIGGSKERKKEPL</sequence>
<dbReference type="EMBL" id="CM042034">
    <property type="protein sequence ID" value="KAI3760714.1"/>
    <property type="molecule type" value="Genomic_DNA"/>
</dbReference>
<reference evidence="1 2" key="2">
    <citation type="journal article" date="2022" name="Mol. Ecol. Resour.">
        <title>The genomes of chicory, endive, great burdock and yacon provide insights into Asteraceae paleo-polyploidization history and plant inulin production.</title>
        <authorList>
            <person name="Fan W."/>
            <person name="Wang S."/>
            <person name="Wang H."/>
            <person name="Wang A."/>
            <person name="Jiang F."/>
            <person name="Liu H."/>
            <person name="Zhao H."/>
            <person name="Xu D."/>
            <person name="Zhang Y."/>
        </authorList>
    </citation>
    <scope>NUCLEOTIDE SEQUENCE [LARGE SCALE GENOMIC DNA]</scope>
    <source>
        <strain evidence="2">cv. Yunnan</strain>
        <tissue evidence="1">Leaves</tissue>
    </source>
</reference>
<proteinExistence type="predicted"/>
<protein>
    <submittedName>
        <fullName evidence="1">Uncharacterized protein</fullName>
    </submittedName>
</protein>
<accession>A0ACB9EPE1</accession>
<gene>
    <name evidence="1" type="ORF">L1987_51113</name>
</gene>
<evidence type="ECO:0000313" key="2">
    <source>
        <dbReference type="Proteomes" id="UP001056120"/>
    </source>
</evidence>
<organism evidence="1 2">
    <name type="scientific">Smallanthus sonchifolius</name>
    <dbReference type="NCBI Taxonomy" id="185202"/>
    <lineage>
        <taxon>Eukaryota</taxon>
        <taxon>Viridiplantae</taxon>
        <taxon>Streptophyta</taxon>
        <taxon>Embryophyta</taxon>
        <taxon>Tracheophyta</taxon>
        <taxon>Spermatophyta</taxon>
        <taxon>Magnoliopsida</taxon>
        <taxon>eudicotyledons</taxon>
        <taxon>Gunneridae</taxon>
        <taxon>Pentapetalae</taxon>
        <taxon>asterids</taxon>
        <taxon>campanulids</taxon>
        <taxon>Asterales</taxon>
        <taxon>Asteraceae</taxon>
        <taxon>Asteroideae</taxon>
        <taxon>Heliantheae alliance</taxon>
        <taxon>Millerieae</taxon>
        <taxon>Smallanthus</taxon>
    </lineage>
</organism>
<evidence type="ECO:0000313" key="1">
    <source>
        <dbReference type="EMBL" id="KAI3760714.1"/>
    </source>
</evidence>
<reference evidence="2" key="1">
    <citation type="journal article" date="2022" name="Mol. Ecol. Resour.">
        <title>The genomes of chicory, endive, great burdock and yacon provide insights into Asteraceae palaeo-polyploidization history and plant inulin production.</title>
        <authorList>
            <person name="Fan W."/>
            <person name="Wang S."/>
            <person name="Wang H."/>
            <person name="Wang A."/>
            <person name="Jiang F."/>
            <person name="Liu H."/>
            <person name="Zhao H."/>
            <person name="Xu D."/>
            <person name="Zhang Y."/>
        </authorList>
    </citation>
    <scope>NUCLEOTIDE SEQUENCE [LARGE SCALE GENOMIC DNA]</scope>
    <source>
        <strain evidence="2">cv. Yunnan</strain>
    </source>
</reference>
<name>A0ACB9EPE1_9ASTR</name>
<dbReference type="Proteomes" id="UP001056120">
    <property type="component" value="Linkage Group LG17"/>
</dbReference>
<comment type="caution">
    <text evidence="1">The sequence shown here is derived from an EMBL/GenBank/DDBJ whole genome shotgun (WGS) entry which is preliminary data.</text>
</comment>